<dbReference type="AlphaFoldDB" id="A0AAU9CDV0"/>
<dbReference type="EMBL" id="AP024718">
    <property type="protein sequence ID" value="BCX88966.1"/>
    <property type="molecule type" value="Genomic_DNA"/>
</dbReference>
<protein>
    <submittedName>
        <fullName evidence="1">Uncharacterized protein</fullName>
    </submittedName>
</protein>
<sequence length="59" mass="6882">MQHQLKRLVQSFHGYTYEMAGMLAAFFDDPQEARACAERITREWRRPVEVNGTSIVILL</sequence>
<accession>A0AAU9CDV0</accession>
<evidence type="ECO:0000313" key="1">
    <source>
        <dbReference type="EMBL" id="BCX88966.1"/>
    </source>
</evidence>
<dbReference type="KEGG" id="meiy:MIN45_P1336"/>
<name>A0AAU9CDV0_9GAMM</name>
<gene>
    <name evidence="1" type="ORF">MIN45_P1336</name>
</gene>
<evidence type="ECO:0000313" key="2">
    <source>
        <dbReference type="Proteomes" id="UP001321450"/>
    </source>
</evidence>
<dbReference type="Proteomes" id="UP001321450">
    <property type="component" value="Chromosome"/>
</dbReference>
<reference evidence="2" key="1">
    <citation type="journal article" date="2024" name="Int. J. Syst. Evol. Microbiol.">
        <title>Methylomarinovum tepidoasis sp. nov., a moderately thermophilic methanotroph of the family Methylothermaceae isolated from a deep-sea hydrothermal field.</title>
        <authorList>
            <person name="Hirayama H."/>
            <person name="Takaki Y."/>
            <person name="Abe M."/>
            <person name="Miyazaki M."/>
            <person name="Uematsu K."/>
            <person name="Matsui Y."/>
            <person name="Takai K."/>
        </authorList>
    </citation>
    <scope>NUCLEOTIDE SEQUENCE [LARGE SCALE GENOMIC DNA]</scope>
    <source>
        <strain evidence="2">IN45</strain>
    </source>
</reference>
<proteinExistence type="predicted"/>
<keyword evidence="2" id="KW-1185">Reference proteome</keyword>
<dbReference type="RefSeq" id="WP_286291193.1">
    <property type="nucleotide sequence ID" value="NZ_AP024718.1"/>
</dbReference>
<organism evidence="1 2">
    <name type="scientific">Methylomarinovum tepidoasis</name>
    <dbReference type="NCBI Taxonomy" id="2840183"/>
    <lineage>
        <taxon>Bacteria</taxon>
        <taxon>Pseudomonadati</taxon>
        <taxon>Pseudomonadota</taxon>
        <taxon>Gammaproteobacteria</taxon>
        <taxon>Methylococcales</taxon>
        <taxon>Methylothermaceae</taxon>
        <taxon>Methylomarinovum</taxon>
    </lineage>
</organism>